<comment type="caution">
    <text evidence="2">The sequence shown here is derived from an EMBL/GenBank/DDBJ whole genome shotgun (WGS) entry which is preliminary data.</text>
</comment>
<evidence type="ECO:0000313" key="3">
    <source>
        <dbReference type="Proteomes" id="UP000070188"/>
    </source>
</evidence>
<gene>
    <name evidence="2" type="ORF">LI90_3998</name>
</gene>
<name>A0A132MYJ5_9ACTN</name>
<evidence type="ECO:0000313" key="2">
    <source>
        <dbReference type="EMBL" id="KWX02949.1"/>
    </source>
</evidence>
<organism evidence="2 3">
    <name type="scientific">Carbonactinospora thermoautotrophica</name>
    <dbReference type="NCBI Taxonomy" id="1469144"/>
    <lineage>
        <taxon>Bacteria</taxon>
        <taxon>Bacillati</taxon>
        <taxon>Actinomycetota</taxon>
        <taxon>Actinomycetes</taxon>
        <taxon>Kitasatosporales</taxon>
        <taxon>Carbonactinosporaceae</taxon>
        <taxon>Carbonactinospora</taxon>
    </lineage>
</organism>
<reference evidence="3" key="1">
    <citation type="submission" date="2015-04" db="EMBL/GenBank/DDBJ databases">
        <title>Physiological reanalysis, assessment of diazotrophy, and genome sequences of multiple isolates of Streptomyces thermoautotrophicus.</title>
        <authorList>
            <person name="MacKellar D.C."/>
            <person name="Lieber L."/>
            <person name="Norman J."/>
            <person name="Bolger A."/>
            <person name="Tobin C."/>
            <person name="Murray J.W."/>
            <person name="Chang R."/>
            <person name="Ford T."/>
            <person name="Nguyen P.Q."/>
            <person name="Woodward J."/>
            <person name="Permingeat H."/>
            <person name="Joshi N.S."/>
            <person name="Silver P.A."/>
            <person name="Usadel B."/>
            <person name="Rutherford A.W."/>
            <person name="Friesen M."/>
            <person name="Prell J."/>
        </authorList>
    </citation>
    <scope>NUCLEOTIDE SEQUENCE [LARGE SCALE GENOMIC DNA]</scope>
    <source>
        <strain evidence="3">H1</strain>
    </source>
</reference>
<dbReference type="AlphaFoldDB" id="A0A132MYJ5"/>
<dbReference type="EMBL" id="LAXD01000001">
    <property type="protein sequence ID" value="KWX02949.1"/>
    <property type="molecule type" value="Genomic_DNA"/>
</dbReference>
<dbReference type="PATRIC" id="fig|1469144.10.peg.4283"/>
<accession>A0A132MYJ5</accession>
<evidence type="ECO:0000256" key="1">
    <source>
        <dbReference type="SAM" id="MobiDB-lite"/>
    </source>
</evidence>
<feature type="compositionally biased region" description="Basic and acidic residues" evidence="1">
    <location>
        <begin position="1"/>
        <end position="20"/>
    </location>
</feature>
<sequence length="50" mass="5426">MGPLHIRVDERTESDARDGRPGTARRSVRPPVPSLAGPARSRLSLSNTEC</sequence>
<proteinExistence type="predicted"/>
<protein>
    <submittedName>
        <fullName evidence="2">Uncharacterized protein</fullName>
    </submittedName>
</protein>
<feature type="region of interest" description="Disordered" evidence="1">
    <location>
        <begin position="1"/>
        <end position="50"/>
    </location>
</feature>
<keyword evidence="3" id="KW-1185">Reference proteome</keyword>
<dbReference type="Proteomes" id="UP000070188">
    <property type="component" value="Unassembled WGS sequence"/>
</dbReference>